<evidence type="ECO:0000256" key="4">
    <source>
        <dbReference type="ARBA" id="ARBA00023136"/>
    </source>
</evidence>
<feature type="transmembrane region" description="Helical" evidence="6">
    <location>
        <begin position="288"/>
        <end position="306"/>
    </location>
</feature>
<feature type="transmembrane region" description="Helical" evidence="6">
    <location>
        <begin position="359"/>
        <end position="376"/>
    </location>
</feature>
<keyword evidence="3 6" id="KW-1133">Transmembrane helix</keyword>
<evidence type="ECO:0000256" key="2">
    <source>
        <dbReference type="ARBA" id="ARBA00022692"/>
    </source>
</evidence>
<comment type="caution">
    <text evidence="8">The sequence shown here is derived from an EMBL/GenBank/DDBJ whole genome shotgun (WGS) entry which is preliminary data.</text>
</comment>
<name>A0AAV9ILS7_9RHOD</name>
<evidence type="ECO:0000256" key="5">
    <source>
        <dbReference type="SAM" id="MobiDB-lite"/>
    </source>
</evidence>
<comment type="subcellular location">
    <subcellularLocation>
        <location evidence="1">Membrane</location>
        <topology evidence="1">Multi-pass membrane protein</topology>
    </subcellularLocation>
</comment>
<dbReference type="Proteomes" id="UP001300502">
    <property type="component" value="Unassembled WGS sequence"/>
</dbReference>
<feature type="region of interest" description="Disordered" evidence="5">
    <location>
        <begin position="72"/>
        <end position="96"/>
    </location>
</feature>
<feature type="transmembrane region" description="Helical" evidence="6">
    <location>
        <begin position="177"/>
        <end position="196"/>
    </location>
</feature>
<feature type="compositionally biased region" description="Basic and acidic residues" evidence="5">
    <location>
        <begin position="72"/>
        <end position="86"/>
    </location>
</feature>
<dbReference type="PANTHER" id="PTHR11132">
    <property type="entry name" value="SOLUTE CARRIER FAMILY 35"/>
    <property type="match status" value="1"/>
</dbReference>
<feature type="transmembrane region" description="Helical" evidence="6">
    <location>
        <begin position="382"/>
        <end position="398"/>
    </location>
</feature>
<feature type="transmembrane region" description="Helical" evidence="6">
    <location>
        <begin position="108"/>
        <end position="125"/>
    </location>
</feature>
<keyword evidence="4 6" id="KW-0472">Membrane</keyword>
<gene>
    <name evidence="8" type="ORF">GAYE_SCF53G6144</name>
</gene>
<feature type="compositionally biased region" description="Polar residues" evidence="5">
    <location>
        <begin position="87"/>
        <end position="96"/>
    </location>
</feature>
<dbReference type="GO" id="GO:0016020">
    <property type="term" value="C:membrane"/>
    <property type="evidence" value="ECO:0007669"/>
    <property type="project" value="UniProtKB-SubCell"/>
</dbReference>
<feature type="transmembrane region" description="Helical" evidence="6">
    <location>
        <begin position="208"/>
        <end position="234"/>
    </location>
</feature>
<feature type="transmembrane region" description="Helical" evidence="6">
    <location>
        <begin position="137"/>
        <end position="157"/>
    </location>
</feature>
<evidence type="ECO:0000256" key="3">
    <source>
        <dbReference type="ARBA" id="ARBA00022989"/>
    </source>
</evidence>
<sequence length="409" mass="45322">MQQGVTFVPPSSSLFSRQYRHATLSANKKRTFFSSLFESSGKYLATSRGTLFRSQFLNPLYLKDKNAVSHSNREKGSIRAAVDKSESGGSPQKSNVGVSPTLVHTLKVGFYFFLWYFFNFIFNIANKRTLNMWKYPWVLSTIQLGVGALYCSILWILGLRTRPKVSKKLIKALIWPSVGHTLGHAATCMSFSLVAISFTHVVKSAEPVFGAVGSALILGEFFHPLTYLTLIPIVSGVALSAATELTFTWTGFITAMISNVAFVTRNITSKFTMVDFKNEKTLIAQNTYALITIISFFMELPFALLMEGFPPLASAVAGVSKAKLFGSIMFCSLFYHLYNEVSYLCLDNVSPVSFSIGNTIKRVIIIFGSILVFRTPITRLNLIGSTIAIIGTMLYSLAKAKLPSKREKQ</sequence>
<organism evidence="8 9">
    <name type="scientific">Galdieria yellowstonensis</name>
    <dbReference type="NCBI Taxonomy" id="3028027"/>
    <lineage>
        <taxon>Eukaryota</taxon>
        <taxon>Rhodophyta</taxon>
        <taxon>Bangiophyceae</taxon>
        <taxon>Galdieriales</taxon>
        <taxon>Galdieriaceae</taxon>
        <taxon>Galdieria</taxon>
    </lineage>
</organism>
<evidence type="ECO:0000259" key="7">
    <source>
        <dbReference type="Pfam" id="PF03151"/>
    </source>
</evidence>
<feature type="transmembrane region" description="Helical" evidence="6">
    <location>
        <begin position="246"/>
        <end position="267"/>
    </location>
</feature>
<evidence type="ECO:0000313" key="9">
    <source>
        <dbReference type="Proteomes" id="UP001300502"/>
    </source>
</evidence>
<accession>A0AAV9ILS7</accession>
<evidence type="ECO:0000256" key="1">
    <source>
        <dbReference type="ARBA" id="ARBA00004141"/>
    </source>
</evidence>
<evidence type="ECO:0000256" key="6">
    <source>
        <dbReference type="SAM" id="Phobius"/>
    </source>
</evidence>
<keyword evidence="2 6" id="KW-0812">Transmembrane</keyword>
<dbReference type="InterPro" id="IPR004853">
    <property type="entry name" value="Sugar_P_trans_dom"/>
</dbReference>
<evidence type="ECO:0000313" key="8">
    <source>
        <dbReference type="EMBL" id="KAK4528209.1"/>
    </source>
</evidence>
<dbReference type="Pfam" id="PF03151">
    <property type="entry name" value="TPT"/>
    <property type="match status" value="1"/>
</dbReference>
<protein>
    <recommendedName>
        <fullName evidence="7">Sugar phosphate transporter domain-containing protein</fullName>
    </recommendedName>
</protein>
<dbReference type="EMBL" id="JANCYU010000061">
    <property type="protein sequence ID" value="KAK4528209.1"/>
    <property type="molecule type" value="Genomic_DNA"/>
</dbReference>
<proteinExistence type="predicted"/>
<feature type="transmembrane region" description="Helical" evidence="6">
    <location>
        <begin position="312"/>
        <end position="338"/>
    </location>
</feature>
<keyword evidence="9" id="KW-1185">Reference proteome</keyword>
<dbReference type="AlphaFoldDB" id="A0AAV9ILS7"/>
<dbReference type="InterPro" id="IPR050186">
    <property type="entry name" value="TPT_transporter"/>
</dbReference>
<reference evidence="8 9" key="1">
    <citation type="submission" date="2022-07" db="EMBL/GenBank/DDBJ databases">
        <title>Genome-wide signatures of adaptation to extreme environments.</title>
        <authorList>
            <person name="Cho C.H."/>
            <person name="Yoon H.S."/>
        </authorList>
    </citation>
    <scope>NUCLEOTIDE SEQUENCE [LARGE SCALE GENOMIC DNA]</scope>
    <source>
        <strain evidence="8 9">108.79 E11</strain>
    </source>
</reference>
<feature type="domain" description="Sugar phosphate transporter" evidence="7">
    <location>
        <begin position="106"/>
        <end position="396"/>
    </location>
</feature>